<dbReference type="Proteomes" id="UP000244910">
    <property type="component" value="Chromosome"/>
</dbReference>
<dbReference type="Pfam" id="PF04122">
    <property type="entry name" value="CW_binding_2"/>
    <property type="match status" value="3"/>
</dbReference>
<dbReference type="OrthoDB" id="1932903at2"/>
<feature type="domain" description="GLUG" evidence="3">
    <location>
        <begin position="604"/>
        <end position="632"/>
    </location>
</feature>
<dbReference type="KEGG" id="cdrk:B9W14_13915"/>
<name>A0A2U8DU10_9CLOT</name>
<keyword evidence="5" id="KW-1185">Reference proteome</keyword>
<organism evidence="4 5">
    <name type="scientific">Clostridium drakei</name>
    <dbReference type="NCBI Taxonomy" id="332101"/>
    <lineage>
        <taxon>Bacteria</taxon>
        <taxon>Bacillati</taxon>
        <taxon>Bacillota</taxon>
        <taxon>Clostridia</taxon>
        <taxon>Eubacteriales</taxon>
        <taxon>Clostridiaceae</taxon>
        <taxon>Clostridium</taxon>
    </lineage>
</organism>
<evidence type="ECO:0000256" key="1">
    <source>
        <dbReference type="SAM" id="MobiDB-lite"/>
    </source>
</evidence>
<accession>A0A2U8DU10</accession>
<evidence type="ECO:0000256" key="2">
    <source>
        <dbReference type="SAM" id="SignalP"/>
    </source>
</evidence>
<dbReference type="Gene3D" id="2.160.20.110">
    <property type="match status" value="3"/>
</dbReference>
<keyword evidence="2" id="KW-0732">Signal</keyword>
<dbReference type="InterPro" id="IPR050963">
    <property type="entry name" value="Sirohydro_Cobaltochel/CbiX"/>
</dbReference>
<sequence length="1352" mass="141545">MKLKRILGLIVSATMLFSTTVFADSSYSLNQKRIFGRDRYETSALISQNGWEAASTVVICNGENFPDALCAAPLAKKYNAPILLTNKSNLSESTKKELSRLNPSKIIIIGGSGVITDTVLSEIKIVVPKASDITRLGGATRYDTSKIIADKVGKSSSIVLVSGKAPADALSISYIAANKGMPILLADNKDSVIGYSKNNSVEKAYIIGGESVISKDIDSIFKNNERIYGKDRYDSNEKILEKFKDDINFSNIYLASAEYNGVDQFADALSVSALAAKNCNPIILVNGAINKDSVSIIKSKVDKDSKITALGGTQLVAENILTDLANVKSSNEEKKPSKSSGGGGGGSSSSTYIFAGGNGTVSSPYEIASAAQLNKVRDYLDKNFVLAADIDLSSYANWEPIGAFKAISDKPEDEETPDPKFAFRGSFNGNGHSISNLKIDRKNMAIGLFGCIIENENKSVVIHNLIVKNVNVTGYNDLIGGVIGHQASGAPIEKIELIGDNKITGNDKSANVGGIVGGAMNSNITDCKSEANIIVNGDGNNLVGILGGGFGNCSLSGCSAKGSITVNGKEVYSIGGLAGCIHEGAYVKDCSSDVTIVAAEKDFMVGGLIGHAGTFDENNPTVISNCTVKANIKAAESASRIGGVVGSGFYIDGFEYYPTPSVYKVENCNTEGSVIGGNEVGTVAGYAYNSVLENCTSTMTVNDKADAPQIGKSDTEASLFAGGSGTKSDPYQIANASQFNRIRRYLDKNYILTADIDLSTYENWEPIGAFKPISDKPEDEETPDITFAFSGIFNGNGHKTSNIHISRDNSAGVGLFGCVAGDNASIQNLVVENVTVLGKQLVGGVIGYGSFKNDAASISLIGKNSIKGGFLVGGIVGGGFCNIKNCNANAEVTLFGDNAQGIGVLAGGMEGCSLISCSATGTVTALGKGNFSIAGLSGAAQESPSVENCNADVIITVGENSSMVGGLLGNAGTYDIEKPTLIKNCSVNASIKAADSAERIGGIVGGGFYLDAYKDVRPVPTVYKVVDSKTSGSIDGGKIIGTIAGHAYNSKVENCTSTMTVNGNSNAVQIGKSETVKTSSFAGGSGTEGDPYQIATADQLNSVRKYLDKHFKLTADIDLASYENWEPIGAFDSQAKDELGYFANAFTGTFDGDNHTISNLTINKKDAVGVGLIGAASKSSVVKNLKIENIKAEGSVAVGSVIGYNKGLVENITLSGTNSINAYSCASGIVGGNEGGTIKNCNVVGATINMLDNISYISPFVGEWKTNIDNVGTLVVDFNNDGTASTHLNGKAAESFKYFAYKGLYFVLDDNGNIEKIAKYKFSDNGKNLEYYGLDNSLMITYQKSESLKAAS</sequence>
<reference evidence="5" key="1">
    <citation type="submission" date="2017-04" db="EMBL/GenBank/DDBJ databases">
        <authorList>
            <person name="Song Y."/>
            <person name="Cho B.-K."/>
        </authorList>
    </citation>
    <scope>NUCLEOTIDE SEQUENCE [LARGE SCALE GENOMIC DNA]</scope>
    <source>
        <strain evidence="5">SL1</strain>
    </source>
</reference>
<feature type="chain" id="PRO_5015841454" evidence="2">
    <location>
        <begin position="24"/>
        <end position="1352"/>
    </location>
</feature>
<proteinExistence type="predicted"/>
<dbReference type="PANTHER" id="PTHR33542">
    <property type="entry name" value="SIROHYDROCHLORIN FERROCHELATASE, CHLOROPLASTIC"/>
    <property type="match status" value="1"/>
</dbReference>
<dbReference type="InterPro" id="IPR007253">
    <property type="entry name" value="Cell_wall-bd_2"/>
</dbReference>
<dbReference type="PANTHER" id="PTHR33542:SF3">
    <property type="entry name" value="SIROHYDROCHLORIN FERROCHELATASE, CHLOROPLASTIC"/>
    <property type="match status" value="1"/>
</dbReference>
<protein>
    <submittedName>
        <fullName evidence="4">Cell surface protein</fullName>
    </submittedName>
</protein>
<dbReference type="Gene3D" id="3.40.50.12090">
    <property type="match status" value="2"/>
</dbReference>
<dbReference type="Pfam" id="PF07581">
    <property type="entry name" value="Glug"/>
    <property type="match status" value="2"/>
</dbReference>
<evidence type="ECO:0000313" key="4">
    <source>
        <dbReference type="EMBL" id="AWI05552.1"/>
    </source>
</evidence>
<evidence type="ECO:0000259" key="3">
    <source>
        <dbReference type="Pfam" id="PF07581"/>
    </source>
</evidence>
<dbReference type="InterPro" id="IPR011493">
    <property type="entry name" value="GLUG"/>
</dbReference>
<gene>
    <name evidence="4" type="ORF">B9W14_13915</name>
</gene>
<feature type="region of interest" description="Disordered" evidence="1">
    <location>
        <begin position="327"/>
        <end position="347"/>
    </location>
</feature>
<feature type="domain" description="GLUG" evidence="3">
    <location>
        <begin position="510"/>
        <end position="534"/>
    </location>
</feature>
<dbReference type="EMBL" id="CP020953">
    <property type="protein sequence ID" value="AWI05552.1"/>
    <property type="molecule type" value="Genomic_DNA"/>
</dbReference>
<feature type="signal peptide" evidence="2">
    <location>
        <begin position="1"/>
        <end position="23"/>
    </location>
</feature>
<evidence type="ECO:0000313" key="5">
    <source>
        <dbReference type="Proteomes" id="UP000244910"/>
    </source>
</evidence>
<dbReference type="RefSeq" id="WP_084572261.1">
    <property type="nucleotide sequence ID" value="NZ_CP020953.1"/>
</dbReference>